<name>A0A1C3EH85_9PLAN</name>
<keyword evidence="1 3" id="KW-0853">WD repeat</keyword>
<dbReference type="STRING" id="1841610.A6X21_19765"/>
<dbReference type="OrthoDB" id="230341at2"/>
<dbReference type="InterPro" id="IPR001680">
    <property type="entry name" value="WD40_rpt"/>
</dbReference>
<dbReference type="SUPFAM" id="SSF50998">
    <property type="entry name" value="Quinoprotein alcohol dehydrogenase-like"/>
    <property type="match status" value="1"/>
</dbReference>
<dbReference type="AlphaFoldDB" id="A0A1C3EH85"/>
<evidence type="ECO:0000256" key="3">
    <source>
        <dbReference type="PROSITE-ProRule" id="PRU00221"/>
    </source>
</evidence>
<dbReference type="PANTHER" id="PTHR44019:SF8">
    <property type="entry name" value="POC1 CENTRIOLAR PROTEIN HOMOLOG"/>
    <property type="match status" value="1"/>
</dbReference>
<dbReference type="InterPro" id="IPR050505">
    <property type="entry name" value="WDR55/POC1"/>
</dbReference>
<dbReference type="PROSITE" id="PS50082">
    <property type="entry name" value="WD_REPEATS_2"/>
    <property type="match status" value="1"/>
</dbReference>
<dbReference type="Proteomes" id="UP000094828">
    <property type="component" value="Unassembled WGS sequence"/>
</dbReference>
<reference evidence="5 6" key="1">
    <citation type="submission" date="2016-05" db="EMBL/GenBank/DDBJ databases">
        <title>Genomic and physiological characterization of Planctopirus sp. isolated from fresh water lake.</title>
        <authorList>
            <person name="Subhash Y."/>
            <person name="Ramana C."/>
        </authorList>
    </citation>
    <scope>NUCLEOTIDE SEQUENCE [LARGE SCALE GENOMIC DNA]</scope>
    <source>
        <strain evidence="5 6">JC280</strain>
    </source>
</reference>
<dbReference type="RefSeq" id="WP_068847113.1">
    <property type="nucleotide sequence ID" value="NZ_LYDR01000063.1"/>
</dbReference>
<comment type="caution">
    <text evidence="5">The sequence shown here is derived from an EMBL/GenBank/DDBJ whole genome shotgun (WGS) entry which is preliminary data.</text>
</comment>
<dbReference type="PANTHER" id="PTHR44019">
    <property type="entry name" value="WD REPEAT-CONTAINING PROTEIN 55"/>
    <property type="match status" value="1"/>
</dbReference>
<dbReference type="EMBL" id="LYDR01000063">
    <property type="protein sequence ID" value="ODA32598.1"/>
    <property type="molecule type" value="Genomic_DNA"/>
</dbReference>
<gene>
    <name evidence="5" type="ORF">A6X21_19765</name>
</gene>
<dbReference type="SMART" id="SM00320">
    <property type="entry name" value="WD40"/>
    <property type="match status" value="5"/>
</dbReference>
<keyword evidence="6" id="KW-1185">Reference proteome</keyword>
<organism evidence="5 6">
    <name type="scientific">Planctopirus hydrillae</name>
    <dbReference type="NCBI Taxonomy" id="1841610"/>
    <lineage>
        <taxon>Bacteria</taxon>
        <taxon>Pseudomonadati</taxon>
        <taxon>Planctomycetota</taxon>
        <taxon>Planctomycetia</taxon>
        <taxon>Planctomycetales</taxon>
        <taxon>Planctomycetaceae</taxon>
        <taxon>Planctopirus</taxon>
    </lineage>
</organism>
<sequence>MGRITQLKPLSDISTPEINLAITRSVVSLADNQRIMVVGNSAGQLVEFDFSSQNSTSEKAKSEKPTSRPFESGHSSYVTGVGSTKGGIVSVGYDRKMIWWDPLERTVLREIVAHDKWIRRIAVSPDGTTIATVADDMHCKLWNAISGELMFVLDDHQPVTPHHYPSMLYAVAFSASGEQLATGDKVGHIAIWETQTGRKLGELESPGMYTWDPKARRHSIGGIRSLAFSHSGSSIAVGGIGAIGNVDHLDGPARVEIFDWQQAKSLVQLSDTAMKGLVEQLHFSNDDSQLITAGGDNNGFITIYDLATNKIDVQAKAHQHLHGMIVDEASQRLYAAHHGKVSMWELQDQPVA</sequence>
<evidence type="ECO:0000313" key="5">
    <source>
        <dbReference type="EMBL" id="ODA32598.1"/>
    </source>
</evidence>
<evidence type="ECO:0000256" key="2">
    <source>
        <dbReference type="ARBA" id="ARBA00022737"/>
    </source>
</evidence>
<evidence type="ECO:0000256" key="1">
    <source>
        <dbReference type="ARBA" id="ARBA00022574"/>
    </source>
</evidence>
<dbReference type="Pfam" id="PF00400">
    <property type="entry name" value="WD40"/>
    <property type="match status" value="1"/>
</dbReference>
<evidence type="ECO:0000313" key="6">
    <source>
        <dbReference type="Proteomes" id="UP000094828"/>
    </source>
</evidence>
<dbReference type="InterPro" id="IPR011047">
    <property type="entry name" value="Quinoprotein_ADH-like_sf"/>
</dbReference>
<proteinExistence type="predicted"/>
<keyword evidence="2" id="KW-0677">Repeat</keyword>
<dbReference type="InterPro" id="IPR015943">
    <property type="entry name" value="WD40/YVTN_repeat-like_dom_sf"/>
</dbReference>
<feature type="repeat" description="WD" evidence="3">
    <location>
        <begin position="111"/>
        <end position="152"/>
    </location>
</feature>
<feature type="region of interest" description="Disordered" evidence="4">
    <location>
        <begin position="54"/>
        <end position="77"/>
    </location>
</feature>
<evidence type="ECO:0000256" key="4">
    <source>
        <dbReference type="SAM" id="MobiDB-lite"/>
    </source>
</evidence>
<protein>
    <submittedName>
        <fullName evidence="5">Uncharacterized protein</fullName>
    </submittedName>
</protein>
<accession>A0A1C3EH85</accession>
<dbReference type="PROSITE" id="PS50294">
    <property type="entry name" value="WD_REPEATS_REGION"/>
    <property type="match status" value="1"/>
</dbReference>
<dbReference type="Gene3D" id="2.130.10.10">
    <property type="entry name" value="YVTN repeat-like/Quinoprotein amine dehydrogenase"/>
    <property type="match status" value="2"/>
</dbReference>